<dbReference type="InterPro" id="IPR012433">
    <property type="entry name" value="Imm11"/>
</dbReference>
<dbReference type="OrthoDB" id="9754395at2"/>
<sequence>MAKAPRRVYEITPAWPFGTPVVVEVAGWNVALTASVGFEDVERWYDKPLPTEARLHSKPRKQIPELILTGARTPVVSAGMKSVLEQVAPGESEFRPFTLQWEDGTAVPGEWHLCNLLKRIDCFDYAAMGMQPPDPKEVEKTLHQKRSDPMSAEEYWLREGYINQMLGPKYVDLATIDDAQIWRPRWHPASIFVTDNLLAALKRAKIRGLQAERLGTREEPLPTLAEIREKALSRRLKPKEPSTKTEA</sequence>
<feature type="domain" description="Immunity MXAN-0049 protein" evidence="1">
    <location>
        <begin position="54"/>
        <end position="210"/>
    </location>
</feature>
<organism evidence="2 3">
    <name type="scientific">Bradyrhizobium cajani</name>
    <dbReference type="NCBI Taxonomy" id="1928661"/>
    <lineage>
        <taxon>Bacteria</taxon>
        <taxon>Pseudomonadati</taxon>
        <taxon>Pseudomonadota</taxon>
        <taxon>Alphaproteobacteria</taxon>
        <taxon>Hyphomicrobiales</taxon>
        <taxon>Nitrobacteraceae</taxon>
        <taxon>Bradyrhizobium</taxon>
    </lineage>
</organism>
<reference evidence="2 3" key="1">
    <citation type="submission" date="2019-12" db="EMBL/GenBank/DDBJ databases">
        <title>Draft genome sequences Bradyrhizobium cajani AMBPC1010, Bradyrhizobium pachyrhizi AMBPC1040 and Bradyrhizobium yuanmingense ALSPC3051, three plant growth promoting strains isolated from nodules of Cajanus cajan L. in Dominican Republic.</title>
        <authorList>
            <person name="Flores-Felix J.D."/>
            <person name="Araujo J."/>
            <person name="Diaz-Alcantara C."/>
            <person name="Gonzalez-Andres F."/>
            <person name="Velazquez E."/>
        </authorList>
    </citation>
    <scope>NUCLEOTIDE SEQUENCE [LARGE SCALE GENOMIC DNA]</scope>
    <source>
        <strain evidence="2 3">1010</strain>
    </source>
</reference>
<dbReference type="Proteomes" id="UP000449969">
    <property type="component" value="Unassembled WGS sequence"/>
</dbReference>
<dbReference type="AlphaFoldDB" id="A0A844T1E5"/>
<name>A0A844T1E5_9BRAD</name>
<gene>
    <name evidence="2" type="ORF">GPL20_03050</name>
</gene>
<evidence type="ECO:0000313" key="3">
    <source>
        <dbReference type="Proteomes" id="UP000449969"/>
    </source>
</evidence>
<evidence type="ECO:0000313" key="2">
    <source>
        <dbReference type="EMBL" id="MVT72096.1"/>
    </source>
</evidence>
<evidence type="ECO:0000259" key="1">
    <source>
        <dbReference type="Pfam" id="PF07791"/>
    </source>
</evidence>
<comment type="caution">
    <text evidence="2">The sequence shown here is derived from an EMBL/GenBank/DDBJ whole genome shotgun (WGS) entry which is preliminary data.</text>
</comment>
<dbReference type="EMBL" id="WQNE01000002">
    <property type="protein sequence ID" value="MVT72096.1"/>
    <property type="molecule type" value="Genomic_DNA"/>
</dbReference>
<keyword evidence="3" id="KW-1185">Reference proteome</keyword>
<proteinExistence type="predicted"/>
<accession>A0A844T1E5</accession>
<dbReference type="Pfam" id="PF07791">
    <property type="entry name" value="Imm11"/>
    <property type="match status" value="1"/>
</dbReference>
<protein>
    <recommendedName>
        <fullName evidence="1">Immunity MXAN-0049 protein domain-containing protein</fullName>
    </recommendedName>
</protein>
<dbReference type="RefSeq" id="WP_157327616.1">
    <property type="nucleotide sequence ID" value="NZ_JANADL010000019.1"/>
</dbReference>